<evidence type="ECO:0000313" key="2">
    <source>
        <dbReference type="Proteomes" id="UP001595947"/>
    </source>
</evidence>
<dbReference type="EMBL" id="JBHSIV010000007">
    <property type="protein sequence ID" value="MFC5062231.1"/>
    <property type="molecule type" value="Genomic_DNA"/>
</dbReference>
<name>A0ABV9YNW1_9PSEU</name>
<dbReference type="RefSeq" id="WP_378035585.1">
    <property type="nucleotide sequence ID" value="NZ_JBHSIV010000007.1"/>
</dbReference>
<organism evidence="1 2">
    <name type="scientific">Actinomycetospora atypica</name>
    <dbReference type="NCBI Taxonomy" id="1290095"/>
    <lineage>
        <taxon>Bacteria</taxon>
        <taxon>Bacillati</taxon>
        <taxon>Actinomycetota</taxon>
        <taxon>Actinomycetes</taxon>
        <taxon>Pseudonocardiales</taxon>
        <taxon>Pseudonocardiaceae</taxon>
        <taxon>Actinomycetospora</taxon>
    </lineage>
</organism>
<comment type="caution">
    <text evidence="1">The sequence shown here is derived from an EMBL/GenBank/DDBJ whole genome shotgun (WGS) entry which is preliminary data.</text>
</comment>
<sequence length="80" mass="8948">MREIVVRYINGPLQGQGAISVPDGAPEEPPLIQRIPLPGKERGVQQTMSRLVGEAQHAVYERTVLNPDSGEWEFQLVRIE</sequence>
<reference evidence="2" key="1">
    <citation type="journal article" date="2019" name="Int. J. Syst. Evol. Microbiol.">
        <title>The Global Catalogue of Microorganisms (GCM) 10K type strain sequencing project: providing services to taxonomists for standard genome sequencing and annotation.</title>
        <authorList>
            <consortium name="The Broad Institute Genomics Platform"/>
            <consortium name="The Broad Institute Genome Sequencing Center for Infectious Disease"/>
            <person name="Wu L."/>
            <person name="Ma J."/>
        </authorList>
    </citation>
    <scope>NUCLEOTIDE SEQUENCE [LARGE SCALE GENOMIC DNA]</scope>
    <source>
        <strain evidence="2">CGMCC 4.7093</strain>
    </source>
</reference>
<proteinExistence type="predicted"/>
<gene>
    <name evidence="1" type="ORF">ACFPBZ_08440</name>
</gene>
<accession>A0ABV9YNW1</accession>
<keyword evidence="2" id="KW-1185">Reference proteome</keyword>
<protein>
    <submittedName>
        <fullName evidence="1">Uncharacterized protein</fullName>
    </submittedName>
</protein>
<dbReference type="Proteomes" id="UP001595947">
    <property type="component" value="Unassembled WGS sequence"/>
</dbReference>
<evidence type="ECO:0000313" key="1">
    <source>
        <dbReference type="EMBL" id="MFC5062231.1"/>
    </source>
</evidence>